<dbReference type="GO" id="GO:0015627">
    <property type="term" value="C:type II protein secretion system complex"/>
    <property type="evidence" value="ECO:0007669"/>
    <property type="project" value="InterPro"/>
</dbReference>
<accession>G7UPN4</accession>
<dbReference type="InterPro" id="IPR022792">
    <property type="entry name" value="T2SS_protein-GspN"/>
</dbReference>
<evidence type="ECO:0000256" key="11">
    <source>
        <dbReference type="SAM" id="MobiDB-lite"/>
    </source>
</evidence>
<organism evidence="12 13">
    <name type="scientific">Pseudoxanthomonas spadix (strain BD-a59)</name>
    <dbReference type="NCBI Taxonomy" id="1045855"/>
    <lineage>
        <taxon>Bacteria</taxon>
        <taxon>Pseudomonadati</taxon>
        <taxon>Pseudomonadota</taxon>
        <taxon>Gammaproteobacteria</taxon>
        <taxon>Lysobacterales</taxon>
        <taxon>Lysobacteraceae</taxon>
        <taxon>Pseudoxanthomonas</taxon>
    </lineage>
</organism>
<keyword evidence="13" id="KW-1185">Reference proteome</keyword>
<dbReference type="RefSeq" id="WP_014161021.1">
    <property type="nucleotide sequence ID" value="NC_016147.2"/>
</dbReference>
<evidence type="ECO:0000256" key="7">
    <source>
        <dbReference type="ARBA" id="ARBA00022692"/>
    </source>
</evidence>
<evidence type="ECO:0000256" key="8">
    <source>
        <dbReference type="ARBA" id="ARBA00022927"/>
    </source>
</evidence>
<dbReference type="Proteomes" id="UP000005870">
    <property type="component" value="Chromosome"/>
</dbReference>
<keyword evidence="7" id="KW-0812">Transmembrane</keyword>
<proteinExistence type="inferred from homology"/>
<gene>
    <name evidence="12" type="ordered locus">DSC_11015</name>
</gene>
<dbReference type="GO" id="GO:0015628">
    <property type="term" value="P:protein secretion by the type II secretion system"/>
    <property type="evidence" value="ECO:0007669"/>
    <property type="project" value="InterPro"/>
</dbReference>
<evidence type="ECO:0000313" key="12">
    <source>
        <dbReference type="EMBL" id="AER56847.1"/>
    </source>
</evidence>
<dbReference type="EMBL" id="CP003093">
    <property type="protein sequence ID" value="AER56847.1"/>
    <property type="molecule type" value="Genomic_DNA"/>
</dbReference>
<keyword evidence="8" id="KW-0653">Protein transport</keyword>
<dbReference type="Pfam" id="PF01203">
    <property type="entry name" value="T2SSN"/>
    <property type="match status" value="1"/>
</dbReference>
<evidence type="ECO:0000256" key="2">
    <source>
        <dbReference type="ARBA" id="ARBA00007208"/>
    </source>
</evidence>
<evidence type="ECO:0000256" key="9">
    <source>
        <dbReference type="ARBA" id="ARBA00023136"/>
    </source>
</evidence>
<keyword evidence="6" id="KW-0997">Cell inner membrane</keyword>
<dbReference type="STRING" id="1045855.DSC_11015"/>
<comment type="subcellular location">
    <subcellularLocation>
        <location evidence="1">Cell inner membrane</location>
    </subcellularLocation>
</comment>
<evidence type="ECO:0000256" key="3">
    <source>
        <dbReference type="ARBA" id="ARBA00021563"/>
    </source>
</evidence>
<dbReference type="GO" id="GO:0005886">
    <property type="term" value="C:plasma membrane"/>
    <property type="evidence" value="ECO:0007669"/>
    <property type="project" value="UniProtKB-SubCell"/>
</dbReference>
<feature type="region of interest" description="Disordered" evidence="11">
    <location>
        <begin position="218"/>
        <end position="238"/>
    </location>
</feature>
<protein>
    <recommendedName>
        <fullName evidence="3">Type II secretion system protein N</fullName>
    </recommendedName>
    <alternativeName>
        <fullName evidence="10">General secretion pathway protein N</fullName>
    </alternativeName>
</protein>
<evidence type="ECO:0000313" key="13">
    <source>
        <dbReference type="Proteomes" id="UP000005870"/>
    </source>
</evidence>
<keyword evidence="9" id="KW-0472">Membrane</keyword>
<evidence type="ECO:0000256" key="1">
    <source>
        <dbReference type="ARBA" id="ARBA00004533"/>
    </source>
</evidence>
<keyword evidence="5" id="KW-1003">Cell membrane</keyword>
<dbReference type="eggNOG" id="ENOG5033A9B">
    <property type="taxonomic scope" value="Bacteria"/>
</dbReference>
<dbReference type="KEGG" id="psd:DSC_11015"/>
<keyword evidence="4" id="KW-0813">Transport</keyword>
<evidence type="ECO:0000256" key="5">
    <source>
        <dbReference type="ARBA" id="ARBA00022475"/>
    </source>
</evidence>
<name>G7UPN4_PSEUP</name>
<comment type="similarity">
    <text evidence="2">Belongs to the GSP N family.</text>
</comment>
<sequence>MNRPLRASLIVAAMAGVIAGTLPLGLAFRVPAWVPIGLTADDAVGTPWHGVLRNARWNGQPLGDVRVGLQPLPMLLGRIRLQLSTPTFAGVAERGTRQGFEAANGRLAYPLPLLPGAQAWLELREAGLLFANGQCLRAGGQVRVLVQMAGPDVPQLQLAGTPACKGAEGQLVLASDPGAAFDVQVHASIGQDGHYSVSTRVRSEDPAARLALQLAGFDPGPEGLVRLDSGRAGQPPAP</sequence>
<evidence type="ECO:0000256" key="4">
    <source>
        <dbReference type="ARBA" id="ARBA00022448"/>
    </source>
</evidence>
<evidence type="ECO:0000256" key="10">
    <source>
        <dbReference type="ARBA" id="ARBA00030772"/>
    </source>
</evidence>
<reference evidence="12 13" key="1">
    <citation type="journal article" date="2012" name="J. Bacteriol.">
        <title>Complete Genome Sequence of the BTEX-Degrading Bacterium Pseudoxanthomonas spadix BD-a59.</title>
        <authorList>
            <person name="Lee S.H."/>
            <person name="Jin H.M."/>
            <person name="Lee H.J."/>
            <person name="Kim J.M."/>
            <person name="Jeon C.O."/>
        </authorList>
    </citation>
    <scope>NUCLEOTIDE SEQUENCE [LARGE SCALE GENOMIC DNA]</scope>
    <source>
        <strain evidence="12 13">BD-a59</strain>
    </source>
</reference>
<evidence type="ECO:0000256" key="6">
    <source>
        <dbReference type="ARBA" id="ARBA00022519"/>
    </source>
</evidence>
<dbReference type="HOGENOM" id="CLU_1165444_0_0_6"/>
<dbReference type="OrthoDB" id="5975941at2"/>
<dbReference type="AlphaFoldDB" id="G7UPN4"/>